<name>A0A067KTF6_JATCU</name>
<dbReference type="PANTHER" id="PTHR28511">
    <property type="entry name" value="ENDONUCLEASE V"/>
    <property type="match status" value="1"/>
</dbReference>
<dbReference type="OrthoDB" id="20018at2759"/>
<evidence type="ECO:0000313" key="2">
    <source>
        <dbReference type="Proteomes" id="UP000027138"/>
    </source>
</evidence>
<reference evidence="1 2" key="1">
    <citation type="journal article" date="2014" name="PLoS ONE">
        <title>Global Analysis of Gene Expression Profiles in Physic Nut (Jatropha curcas L.) Seedlings Exposed to Salt Stress.</title>
        <authorList>
            <person name="Zhang L."/>
            <person name="Zhang C."/>
            <person name="Wu P."/>
            <person name="Chen Y."/>
            <person name="Li M."/>
            <person name="Jiang H."/>
            <person name="Wu G."/>
        </authorList>
    </citation>
    <scope>NUCLEOTIDE SEQUENCE [LARGE SCALE GENOMIC DNA]</scope>
    <source>
        <strain evidence="2">cv. GZQX0401</strain>
        <tissue evidence="1">Young leaves</tissue>
    </source>
</reference>
<organism evidence="1 2">
    <name type="scientific">Jatropha curcas</name>
    <name type="common">Barbados nut</name>
    <dbReference type="NCBI Taxonomy" id="180498"/>
    <lineage>
        <taxon>Eukaryota</taxon>
        <taxon>Viridiplantae</taxon>
        <taxon>Streptophyta</taxon>
        <taxon>Embryophyta</taxon>
        <taxon>Tracheophyta</taxon>
        <taxon>Spermatophyta</taxon>
        <taxon>Magnoliopsida</taxon>
        <taxon>eudicotyledons</taxon>
        <taxon>Gunneridae</taxon>
        <taxon>Pentapetalae</taxon>
        <taxon>rosids</taxon>
        <taxon>fabids</taxon>
        <taxon>Malpighiales</taxon>
        <taxon>Euphorbiaceae</taxon>
        <taxon>Crotonoideae</taxon>
        <taxon>Jatropheae</taxon>
        <taxon>Jatropha</taxon>
    </lineage>
</organism>
<dbReference type="GO" id="GO:0006281">
    <property type="term" value="P:DNA repair"/>
    <property type="evidence" value="ECO:0007669"/>
    <property type="project" value="InterPro"/>
</dbReference>
<sequence>MYRGGEGSSSPSISKTPSWLQTQYSLKRELIQEDDFDWKLPTSASRTNATLDKNGGDQVLLKYVGGVDVSFLKEDPSVACGSLIVLDLQSFRVVYQDYSLVRLRVPYIAGFLAFREVPILLPLIEKMKNSRNPYYPQVTLSYTLKNCIFFKKSFCMFCHFSMVFANR</sequence>
<dbReference type="AlphaFoldDB" id="A0A067KTF6"/>
<protein>
    <submittedName>
        <fullName evidence="1">Uncharacterized protein</fullName>
    </submittedName>
</protein>
<dbReference type="PANTHER" id="PTHR28511:SF3">
    <property type="entry name" value="ENDONUCLEASE V"/>
    <property type="match status" value="1"/>
</dbReference>
<dbReference type="EMBL" id="KK914370">
    <property type="protein sequence ID" value="KDP38208.1"/>
    <property type="molecule type" value="Genomic_DNA"/>
</dbReference>
<evidence type="ECO:0000313" key="1">
    <source>
        <dbReference type="EMBL" id="KDP38208.1"/>
    </source>
</evidence>
<dbReference type="Pfam" id="PF04493">
    <property type="entry name" value="Endonuclease_5"/>
    <property type="match status" value="1"/>
</dbReference>
<dbReference type="GO" id="GO:0016891">
    <property type="term" value="F:RNA endonuclease activity producing 5'-phosphomonoesters, hydrolytic mechanism"/>
    <property type="evidence" value="ECO:0007669"/>
    <property type="project" value="TreeGrafter"/>
</dbReference>
<accession>A0A067KTF6</accession>
<gene>
    <name evidence="1" type="ORF">JCGZ_04851</name>
</gene>
<dbReference type="Gene3D" id="3.30.2170.10">
    <property type="entry name" value="archaeoglobus fulgidus dsm 4304 superfamily"/>
    <property type="match status" value="1"/>
</dbReference>
<proteinExistence type="predicted"/>
<dbReference type="STRING" id="180498.A0A067KTF6"/>
<dbReference type="GO" id="GO:0005737">
    <property type="term" value="C:cytoplasm"/>
    <property type="evidence" value="ECO:0007669"/>
    <property type="project" value="TreeGrafter"/>
</dbReference>
<dbReference type="GO" id="GO:0003727">
    <property type="term" value="F:single-stranded RNA binding"/>
    <property type="evidence" value="ECO:0007669"/>
    <property type="project" value="TreeGrafter"/>
</dbReference>
<dbReference type="Proteomes" id="UP000027138">
    <property type="component" value="Unassembled WGS sequence"/>
</dbReference>
<keyword evidence="2" id="KW-1185">Reference proteome</keyword>
<dbReference type="InterPro" id="IPR007581">
    <property type="entry name" value="Endonuclease-V"/>
</dbReference>
<dbReference type="GO" id="GO:0005730">
    <property type="term" value="C:nucleolus"/>
    <property type="evidence" value="ECO:0007669"/>
    <property type="project" value="TreeGrafter"/>
</dbReference>